<evidence type="ECO:0008006" key="8">
    <source>
        <dbReference type="Google" id="ProtNLM"/>
    </source>
</evidence>
<protein>
    <recommendedName>
        <fullName evidence="8">CS domain-containing protein</fullName>
    </recommendedName>
</protein>
<keyword evidence="3" id="KW-1133">Transmembrane helix</keyword>
<proteinExistence type="inferred from homology"/>
<dbReference type="Pfam" id="PF00079">
    <property type="entry name" value="Serpin"/>
    <property type="match status" value="1"/>
</dbReference>
<keyword evidence="7" id="KW-1185">Reference proteome</keyword>
<evidence type="ECO:0000256" key="1">
    <source>
        <dbReference type="ARBA" id="ARBA00009500"/>
    </source>
</evidence>
<gene>
    <name evidence="6" type="ORF">RHSIM_Rhsim07G0078800</name>
</gene>
<dbReference type="PANTHER" id="PTHR11461:SF315">
    <property type="entry name" value="SERPIN-Z3-LIKE"/>
    <property type="match status" value="1"/>
</dbReference>
<dbReference type="Pfam" id="PF04970">
    <property type="entry name" value="LRAT"/>
    <property type="match status" value="1"/>
</dbReference>
<keyword evidence="3" id="KW-0472">Membrane</keyword>
<dbReference type="SUPFAM" id="SSF56574">
    <property type="entry name" value="Serpins"/>
    <property type="match status" value="1"/>
</dbReference>
<sequence>MEFCTRISTQLMLKEIDNDRNIVTSPLSINVVLNMVAAGSKGGGLDYMLRILGSKNIDEINFKSSEMMAVAAGVIPVAKGGGPSNNAEDGPTVAMVNGVWVDERFPLKPSYKELIRSVHKCEAKTVDFLNKSSEVINEINAWADDASRGLIKDVLQPGSLGPGTTIVLGNGLYLKGLWDCDYKFDASRTENRNFYLSSGNTVLVPFMTSHKKYCFGSFDGFKVLCIPYQGRKLNKNFSMYFFLPNEKDGLKNLVEKFNTYPRFLQQNLNLREVRLDEFWIPKFKFSFHFDVSSVMKDMGEPLTFLQNPKDWSDMMHIPEDVPIMKPNMIQKAYIEVDEKGTEAAAITIMVGCGCAFMSPPKTESFVADHPFMFMIKEETSNSVFFTGAVASMLVEAKLSILPGNRILVQVEFPFSAPLIPLQILSRLYLVQVQGCHKLVQIFLIALAWIASLVEDPCIVLSPVGMAAAMAGMYSMSTYVSDMGVRTDIIKPPVEDLASFCIYFGECRVVHFVGTNTIGSSSSIVRCSSRLTSTSISHPSVCPEFLDCGFQQPKSGVVLSCLDCFLAGDSLYRFEYGVPTYHLLFKLRGCTCTTAKSDPPELVNHRALYLLRHGFLDYNTLSNNREHFAMYCKTGLLCIIGGLIGQASALKAPFYATGTCAALKWLIPGALIVNATAAVLTHLTSRYIDDLGVRSDDSGSERPLVVKLPVDDLSTFCASGTSGRSSFRAGKKTSYDKQAATSFPATGKMMIQHPEGKWAQRLDKVYITAVLLSDAKYFKVNLEPDGRFTFSTSARVENHLYGVKLSLYDKVNLKGGQINQGKRSIFFVIMKMEKKWWKKLVLLRGDEKIPHNVKVDWEKWLDEEDDDFGKSDEHEELAKSEEEDLAEAGKILPEEQEVFLRQFLLGMVCFCVKVRFMKMLVGSHLLLPIGAALFTAVEIDITWLLNSGYIR</sequence>
<evidence type="ECO:0000259" key="4">
    <source>
        <dbReference type="PROSITE" id="PS51203"/>
    </source>
</evidence>
<keyword evidence="3" id="KW-0812">Transmembrane</keyword>
<evidence type="ECO:0000256" key="2">
    <source>
        <dbReference type="RuleBase" id="RU000411"/>
    </source>
</evidence>
<dbReference type="SMART" id="SM00093">
    <property type="entry name" value="SERPIN"/>
    <property type="match status" value="1"/>
</dbReference>
<dbReference type="PROSITE" id="PS51934">
    <property type="entry name" value="LRAT"/>
    <property type="match status" value="1"/>
</dbReference>
<dbReference type="InterPro" id="IPR000215">
    <property type="entry name" value="Serpin_fam"/>
</dbReference>
<evidence type="ECO:0000259" key="5">
    <source>
        <dbReference type="PROSITE" id="PS51934"/>
    </source>
</evidence>
<dbReference type="PANTHER" id="PTHR11461">
    <property type="entry name" value="SERINE PROTEASE INHIBITOR, SERPIN"/>
    <property type="match status" value="1"/>
</dbReference>
<organism evidence="6 7">
    <name type="scientific">Rhododendron simsii</name>
    <name type="common">Sims's rhododendron</name>
    <dbReference type="NCBI Taxonomy" id="118357"/>
    <lineage>
        <taxon>Eukaryota</taxon>
        <taxon>Viridiplantae</taxon>
        <taxon>Streptophyta</taxon>
        <taxon>Embryophyta</taxon>
        <taxon>Tracheophyta</taxon>
        <taxon>Spermatophyta</taxon>
        <taxon>Magnoliopsida</taxon>
        <taxon>eudicotyledons</taxon>
        <taxon>Gunneridae</taxon>
        <taxon>Pentapetalae</taxon>
        <taxon>asterids</taxon>
        <taxon>Ericales</taxon>
        <taxon>Ericaceae</taxon>
        <taxon>Ericoideae</taxon>
        <taxon>Rhodoreae</taxon>
        <taxon>Rhododendron</taxon>
    </lineage>
</organism>
<evidence type="ECO:0000313" key="6">
    <source>
        <dbReference type="EMBL" id="KAF7139074.1"/>
    </source>
</evidence>
<accession>A0A834GRS2</accession>
<dbReference type="InterPro" id="IPR007053">
    <property type="entry name" value="LRAT_dom"/>
</dbReference>
<name>A0A834GRS2_RHOSS</name>
<dbReference type="PROSITE" id="PS00284">
    <property type="entry name" value="SERPIN"/>
    <property type="match status" value="1"/>
</dbReference>
<dbReference type="GO" id="GO:0004867">
    <property type="term" value="F:serine-type endopeptidase inhibitor activity"/>
    <property type="evidence" value="ECO:0007669"/>
    <property type="project" value="InterPro"/>
</dbReference>
<dbReference type="SUPFAM" id="SSF49764">
    <property type="entry name" value="HSP20-like chaperones"/>
    <property type="match status" value="1"/>
</dbReference>
<dbReference type="Gene3D" id="2.30.39.10">
    <property type="entry name" value="Alpha-1-antitrypsin, domain 1"/>
    <property type="match status" value="1"/>
</dbReference>
<dbReference type="InterPro" id="IPR036186">
    <property type="entry name" value="Serpin_sf"/>
</dbReference>
<dbReference type="EMBL" id="WJXA01000007">
    <property type="protein sequence ID" value="KAF7139074.1"/>
    <property type="molecule type" value="Genomic_DNA"/>
</dbReference>
<dbReference type="PROSITE" id="PS51203">
    <property type="entry name" value="CS"/>
    <property type="match status" value="1"/>
</dbReference>
<comment type="caution">
    <text evidence="6">The sequence shown here is derived from an EMBL/GenBank/DDBJ whole genome shotgun (WGS) entry which is preliminary data.</text>
</comment>
<dbReference type="InterPro" id="IPR023796">
    <property type="entry name" value="Serpin_dom"/>
</dbReference>
<dbReference type="Proteomes" id="UP000626092">
    <property type="component" value="Unassembled WGS sequence"/>
</dbReference>
<dbReference type="CDD" id="cd02043">
    <property type="entry name" value="serpinP_plants"/>
    <property type="match status" value="1"/>
</dbReference>
<dbReference type="InterPro" id="IPR042185">
    <property type="entry name" value="Serpin_sf_2"/>
</dbReference>
<dbReference type="GO" id="GO:0005615">
    <property type="term" value="C:extracellular space"/>
    <property type="evidence" value="ECO:0007669"/>
    <property type="project" value="InterPro"/>
</dbReference>
<feature type="domain" description="LRAT" evidence="5">
    <location>
        <begin position="488"/>
        <end position="640"/>
    </location>
</feature>
<dbReference type="GO" id="GO:0006950">
    <property type="term" value="P:response to stress"/>
    <property type="evidence" value="ECO:0007669"/>
    <property type="project" value="UniProtKB-ARBA"/>
</dbReference>
<evidence type="ECO:0000313" key="7">
    <source>
        <dbReference type="Proteomes" id="UP000626092"/>
    </source>
</evidence>
<dbReference type="OrthoDB" id="1063785at2759"/>
<dbReference type="InterPro" id="IPR008978">
    <property type="entry name" value="HSP20-like_chaperone"/>
</dbReference>
<feature type="transmembrane region" description="Helical" evidence="3">
    <location>
        <begin position="924"/>
        <end position="944"/>
    </location>
</feature>
<dbReference type="Gene3D" id="3.90.1720.10">
    <property type="entry name" value="endopeptidase domain like (from Nostoc punctiforme)"/>
    <property type="match status" value="1"/>
</dbReference>
<dbReference type="InterPro" id="IPR042178">
    <property type="entry name" value="Serpin_sf_1"/>
</dbReference>
<dbReference type="InterPro" id="IPR023795">
    <property type="entry name" value="Serpin_CS"/>
</dbReference>
<comment type="similarity">
    <text evidence="1 2">Belongs to the serpin family.</text>
</comment>
<dbReference type="AlphaFoldDB" id="A0A834GRS2"/>
<evidence type="ECO:0000256" key="3">
    <source>
        <dbReference type="SAM" id="Phobius"/>
    </source>
</evidence>
<reference evidence="6" key="1">
    <citation type="submission" date="2019-11" db="EMBL/GenBank/DDBJ databases">
        <authorList>
            <person name="Liu Y."/>
            <person name="Hou J."/>
            <person name="Li T.-Q."/>
            <person name="Guan C.-H."/>
            <person name="Wu X."/>
            <person name="Wu H.-Z."/>
            <person name="Ling F."/>
            <person name="Zhang R."/>
            <person name="Shi X.-G."/>
            <person name="Ren J.-P."/>
            <person name="Chen E.-F."/>
            <person name="Sun J.-M."/>
        </authorList>
    </citation>
    <scope>NUCLEOTIDE SEQUENCE</scope>
    <source>
        <strain evidence="6">Adult_tree_wgs_1</strain>
        <tissue evidence="6">Leaves</tissue>
    </source>
</reference>
<dbReference type="Gene3D" id="3.30.497.10">
    <property type="entry name" value="Antithrombin, subunit I, domain 2"/>
    <property type="match status" value="1"/>
</dbReference>
<dbReference type="InterPro" id="IPR007052">
    <property type="entry name" value="CS_dom"/>
</dbReference>
<dbReference type="Gene3D" id="2.60.40.790">
    <property type="match status" value="1"/>
</dbReference>
<feature type="domain" description="CS" evidence="4">
    <location>
        <begin position="750"/>
        <end position="840"/>
    </location>
</feature>